<reference evidence="13" key="1">
    <citation type="submission" date="2009-12" db="EMBL/GenBank/DDBJ databases">
        <title>The Genome Sequence of Anolis carolinensis (Green Anole Lizard).</title>
        <authorList>
            <consortium name="The Genome Sequencing Platform"/>
            <person name="Di Palma F."/>
            <person name="Alfoldi J."/>
            <person name="Heiman D."/>
            <person name="Young S."/>
            <person name="Grabherr M."/>
            <person name="Johnson J."/>
            <person name="Lander E.S."/>
            <person name="Lindblad-Toh K."/>
        </authorList>
    </citation>
    <scope>NUCLEOTIDE SEQUENCE [LARGE SCALE GENOMIC DNA]</scope>
    <source>
        <strain evidence="13">JBL SC #1</strain>
    </source>
</reference>
<dbReference type="GO" id="GO:0001621">
    <property type="term" value="F:G protein-coupled ADP receptor activity"/>
    <property type="evidence" value="ECO:0000318"/>
    <property type="project" value="GO_Central"/>
</dbReference>
<sequence length="357" mass="40943">MDNITSTEMDNITFDVGKNSCTYHEEFKQILLPVVYSVVMALGLPLNAVVIVQIWLSRKVLTRNMIYMLNLAVADFLYVCSLPLLIYNYVQKDYWPFGDFTCRFVRFQFYTNLHGSISFLTCISVQRYLGICHPLAAWHKKRGRGFTWIVCGVVWLVVAAQCVPTFIFASTGTQRNRTVCYDLSTPESSGDYFPYGLTLTATGFLIPFIVVLGCYCRMATILCQKDELIGLAVRKKKDKAVRMIIIVVLVFAISFFPFHLTKTMYLIIRSIKGTPCLTQQTFAIVYKCTRPFASMNSVLDPILFYFTQRKFRESTRQLLDKVIRICAESSICWCQHLQEGECYLVNTESPVCYCLVL</sequence>
<dbReference type="PRINTS" id="PR00237">
    <property type="entry name" value="GPCRRHODOPSN"/>
</dbReference>
<dbReference type="SUPFAM" id="SSF81321">
    <property type="entry name" value="Family A G protein-coupled receptor-like"/>
    <property type="match status" value="1"/>
</dbReference>
<keyword evidence="5" id="KW-0297">G-protein coupled receptor</keyword>
<dbReference type="GO" id="GO:0045029">
    <property type="term" value="F:G protein-coupled UDP receptor activity"/>
    <property type="evidence" value="ECO:0000318"/>
    <property type="project" value="GO_Central"/>
</dbReference>
<reference evidence="13" key="2">
    <citation type="submission" date="2025-08" db="UniProtKB">
        <authorList>
            <consortium name="Ensembl"/>
        </authorList>
    </citation>
    <scope>IDENTIFICATION</scope>
</reference>
<dbReference type="FunFam" id="1.20.1070.10:FF:000017">
    <property type="entry name" value="lysophosphatidic acid receptor 4"/>
    <property type="match status" value="1"/>
</dbReference>
<dbReference type="Proteomes" id="UP000001646">
    <property type="component" value="Unplaced"/>
</dbReference>
<evidence type="ECO:0000256" key="6">
    <source>
        <dbReference type="ARBA" id="ARBA00023136"/>
    </source>
</evidence>
<keyword evidence="14" id="KW-1185">Reference proteome</keyword>
<gene>
    <name evidence="13" type="primary">P2RY6</name>
</gene>
<evidence type="ECO:0000313" key="14">
    <source>
        <dbReference type="Proteomes" id="UP000001646"/>
    </source>
</evidence>
<dbReference type="GO" id="GO:0032962">
    <property type="term" value="P:positive regulation of inositol trisphosphate biosynthetic process"/>
    <property type="evidence" value="ECO:0007669"/>
    <property type="project" value="Ensembl"/>
</dbReference>
<keyword evidence="3 11" id="KW-0812">Transmembrane</keyword>
<dbReference type="STRING" id="28377.ENSACAP00000010059"/>
<dbReference type="InterPro" id="IPR000371">
    <property type="entry name" value="P2Y3_rcpt"/>
</dbReference>
<dbReference type="AlphaFoldDB" id="H9GG70"/>
<evidence type="ECO:0000256" key="11">
    <source>
        <dbReference type="SAM" id="Phobius"/>
    </source>
</evidence>
<dbReference type="Pfam" id="PF00001">
    <property type="entry name" value="7tm_1"/>
    <property type="match status" value="1"/>
</dbReference>
<dbReference type="Bgee" id="ENSACAG00000010267">
    <property type="expression patterns" value="Expressed in liver and 7 other cell types or tissues"/>
</dbReference>
<keyword evidence="8" id="KW-0675">Receptor</keyword>
<protein>
    <submittedName>
        <fullName evidence="13">Pyrimidinergic receptor P2Y6</fullName>
    </submittedName>
</protein>
<feature type="transmembrane region" description="Helical" evidence="11">
    <location>
        <begin position="34"/>
        <end position="56"/>
    </location>
</feature>
<feature type="transmembrane region" description="Helical" evidence="11">
    <location>
        <begin position="107"/>
        <end position="125"/>
    </location>
</feature>
<keyword evidence="10" id="KW-0807">Transducer</keyword>
<dbReference type="GO" id="GO:1905835">
    <property type="term" value="P:cellular response to pyrimidine ribonucleotide"/>
    <property type="evidence" value="ECO:0000318"/>
    <property type="project" value="GO_Central"/>
</dbReference>
<organism evidence="13 14">
    <name type="scientific">Anolis carolinensis</name>
    <name type="common">Green anole</name>
    <name type="synonym">American chameleon</name>
    <dbReference type="NCBI Taxonomy" id="28377"/>
    <lineage>
        <taxon>Eukaryota</taxon>
        <taxon>Metazoa</taxon>
        <taxon>Chordata</taxon>
        <taxon>Craniata</taxon>
        <taxon>Vertebrata</taxon>
        <taxon>Euteleostomi</taxon>
        <taxon>Lepidosauria</taxon>
        <taxon>Squamata</taxon>
        <taxon>Bifurcata</taxon>
        <taxon>Unidentata</taxon>
        <taxon>Episquamata</taxon>
        <taxon>Toxicofera</taxon>
        <taxon>Iguania</taxon>
        <taxon>Dactyloidae</taxon>
        <taxon>Anolis</taxon>
    </lineage>
</organism>
<evidence type="ECO:0000259" key="12">
    <source>
        <dbReference type="PROSITE" id="PS50262"/>
    </source>
</evidence>
<dbReference type="GO" id="GO:0007186">
    <property type="term" value="P:G protein-coupled receptor signaling pathway"/>
    <property type="evidence" value="ECO:0000318"/>
    <property type="project" value="GO_Central"/>
</dbReference>
<keyword evidence="9" id="KW-0325">Glycoprotein</keyword>
<dbReference type="PRINTS" id="PR01065">
    <property type="entry name" value="P2Y3PRNOCPTR"/>
</dbReference>
<keyword evidence="2" id="KW-1003">Cell membrane</keyword>
<feature type="transmembrane region" description="Helical" evidence="11">
    <location>
        <begin position="146"/>
        <end position="172"/>
    </location>
</feature>
<evidence type="ECO:0000256" key="5">
    <source>
        <dbReference type="ARBA" id="ARBA00023040"/>
    </source>
</evidence>
<dbReference type="PROSITE" id="PS50262">
    <property type="entry name" value="G_PROTEIN_RECEP_F1_2"/>
    <property type="match status" value="1"/>
</dbReference>
<dbReference type="PANTHER" id="PTHR24231">
    <property type="entry name" value="PURINOCEPTOR-RELATED G-PROTEIN COUPLED RECEPTOR"/>
    <property type="match status" value="1"/>
</dbReference>
<dbReference type="CDD" id="cd15379">
    <property type="entry name" value="7tmA_P2Y6"/>
    <property type="match status" value="1"/>
</dbReference>
<proteinExistence type="predicted"/>
<evidence type="ECO:0000256" key="2">
    <source>
        <dbReference type="ARBA" id="ARBA00022475"/>
    </source>
</evidence>
<dbReference type="PANTHER" id="PTHR24231:SF16">
    <property type="entry name" value="P2Y PURINOCEPTOR 6"/>
    <property type="match status" value="1"/>
</dbReference>
<dbReference type="GO" id="GO:1904707">
    <property type="term" value="P:positive regulation of vascular associated smooth muscle cell proliferation"/>
    <property type="evidence" value="ECO:0007669"/>
    <property type="project" value="Ensembl"/>
</dbReference>
<evidence type="ECO:0000256" key="8">
    <source>
        <dbReference type="ARBA" id="ARBA00023170"/>
    </source>
</evidence>
<dbReference type="eggNOG" id="ENOG502QRYJ">
    <property type="taxonomic scope" value="Eukaryota"/>
</dbReference>
<evidence type="ECO:0000256" key="7">
    <source>
        <dbReference type="ARBA" id="ARBA00023157"/>
    </source>
</evidence>
<dbReference type="GO" id="GO:0070374">
    <property type="term" value="P:positive regulation of ERK1 and ERK2 cascade"/>
    <property type="evidence" value="ECO:0007669"/>
    <property type="project" value="Ensembl"/>
</dbReference>
<evidence type="ECO:0000256" key="1">
    <source>
        <dbReference type="ARBA" id="ARBA00004651"/>
    </source>
</evidence>
<feature type="transmembrane region" description="Helical" evidence="11">
    <location>
        <begin position="68"/>
        <end position="87"/>
    </location>
</feature>
<dbReference type="HOGENOM" id="CLU_009579_8_2_1"/>
<dbReference type="GO" id="GO:0045030">
    <property type="term" value="F:G protein-coupled UTP receptor activity"/>
    <property type="evidence" value="ECO:0000318"/>
    <property type="project" value="GO_Central"/>
</dbReference>
<evidence type="ECO:0000313" key="13">
    <source>
        <dbReference type="Ensembl" id="ENSACAP00000010059.3"/>
    </source>
</evidence>
<feature type="transmembrane region" description="Helical" evidence="11">
    <location>
        <begin position="240"/>
        <end position="260"/>
    </location>
</feature>
<dbReference type="Ensembl" id="ENSACAT00000010266.3">
    <property type="protein sequence ID" value="ENSACAP00000010059.3"/>
    <property type="gene ID" value="ENSACAG00000010267.3"/>
</dbReference>
<dbReference type="InParanoid" id="H9GG70"/>
<dbReference type="GO" id="GO:0030321">
    <property type="term" value="P:transepithelial chloride transport"/>
    <property type="evidence" value="ECO:0007669"/>
    <property type="project" value="Ensembl"/>
</dbReference>
<evidence type="ECO:0000256" key="4">
    <source>
        <dbReference type="ARBA" id="ARBA00022989"/>
    </source>
</evidence>
<dbReference type="GO" id="GO:0071380">
    <property type="term" value="P:cellular response to prostaglandin E stimulus"/>
    <property type="evidence" value="ECO:0007669"/>
    <property type="project" value="Ensembl"/>
</dbReference>
<dbReference type="InterPro" id="IPR017452">
    <property type="entry name" value="GPCR_Rhodpsn_7TM"/>
</dbReference>
<dbReference type="InterPro" id="IPR000276">
    <property type="entry name" value="GPCR_Rhodpsn"/>
</dbReference>
<keyword evidence="7" id="KW-1015">Disulfide bond</keyword>
<dbReference type="PRINTS" id="PR01157">
    <property type="entry name" value="P2YPURNOCPTR"/>
</dbReference>
<name>H9GG70_ANOCA</name>
<evidence type="ECO:0000256" key="9">
    <source>
        <dbReference type="ARBA" id="ARBA00023180"/>
    </source>
</evidence>
<evidence type="ECO:0000256" key="3">
    <source>
        <dbReference type="ARBA" id="ARBA00022692"/>
    </source>
</evidence>
<dbReference type="FunCoup" id="H9GG70">
    <property type="interactions" value="43"/>
</dbReference>
<dbReference type="GeneTree" id="ENSGT01030000234621"/>
<reference evidence="13" key="3">
    <citation type="submission" date="2025-09" db="UniProtKB">
        <authorList>
            <consortium name="Ensembl"/>
        </authorList>
    </citation>
    <scope>IDENTIFICATION</scope>
</reference>
<keyword evidence="4 11" id="KW-1133">Transmembrane helix</keyword>
<keyword evidence="6 11" id="KW-0472">Membrane</keyword>
<comment type="subcellular location">
    <subcellularLocation>
        <location evidence="1">Cell membrane</location>
        <topology evidence="1">Multi-pass membrane protein</topology>
    </subcellularLocation>
</comment>
<dbReference type="GO" id="GO:0071415">
    <property type="term" value="P:cellular response to purine-containing compound"/>
    <property type="evidence" value="ECO:0007669"/>
    <property type="project" value="Ensembl"/>
</dbReference>
<feature type="domain" description="G-protein coupled receptors family 1 profile" evidence="12">
    <location>
        <begin position="46"/>
        <end position="304"/>
    </location>
</feature>
<dbReference type="GO" id="GO:0007200">
    <property type="term" value="P:phospholipase C-activating G protein-coupled receptor signaling pathway"/>
    <property type="evidence" value="ECO:0007669"/>
    <property type="project" value="InterPro"/>
</dbReference>
<dbReference type="GO" id="GO:0005886">
    <property type="term" value="C:plasma membrane"/>
    <property type="evidence" value="ECO:0000318"/>
    <property type="project" value="GO_Central"/>
</dbReference>
<evidence type="ECO:0000256" key="10">
    <source>
        <dbReference type="ARBA" id="ARBA00023224"/>
    </source>
</evidence>
<feature type="transmembrane region" description="Helical" evidence="11">
    <location>
        <begin position="192"/>
        <end position="219"/>
    </location>
</feature>
<accession>H9GG70</accession>
<dbReference type="Gene3D" id="1.20.1070.10">
    <property type="entry name" value="Rhodopsin 7-helix transmembrane proteins"/>
    <property type="match status" value="1"/>
</dbReference>